<dbReference type="EC" id="3.1.3.-" evidence="13"/>
<evidence type="ECO:0000256" key="11">
    <source>
        <dbReference type="ARBA" id="ARBA00045980"/>
    </source>
</evidence>
<keyword evidence="4" id="KW-0533">Nickel</keyword>
<evidence type="ECO:0000256" key="13">
    <source>
        <dbReference type="RuleBase" id="RU367030"/>
    </source>
</evidence>
<evidence type="ECO:0000313" key="17">
    <source>
        <dbReference type="Proteomes" id="UP000285301"/>
    </source>
</evidence>
<comment type="caution">
    <text evidence="16">The sequence shown here is derived from an EMBL/GenBank/DDBJ whole genome shotgun (WGS) entry which is preliminary data.</text>
</comment>
<dbReference type="STRING" id="1965070.A0A443RD70"/>
<dbReference type="EC" id="2.1.1.-" evidence="13"/>
<evidence type="ECO:0000256" key="7">
    <source>
        <dbReference type="ARBA" id="ARBA00022691"/>
    </source>
</evidence>
<dbReference type="OrthoDB" id="541375at2759"/>
<dbReference type="EMBL" id="NCKU01001111">
    <property type="protein sequence ID" value="RWS13060.1"/>
    <property type="molecule type" value="Genomic_DNA"/>
</dbReference>
<protein>
    <recommendedName>
        <fullName evidence="13">Sugar phosphate phosphatase</fullName>
        <ecNumber evidence="13">2.1.1.-</ecNumber>
        <ecNumber evidence="13">3.1.3.-</ecNumber>
    </recommendedName>
</protein>
<evidence type="ECO:0000256" key="4">
    <source>
        <dbReference type="ARBA" id="ARBA00022596"/>
    </source>
</evidence>
<evidence type="ECO:0000256" key="10">
    <source>
        <dbReference type="ARBA" id="ARBA00023211"/>
    </source>
</evidence>
<dbReference type="GO" id="GO:0032259">
    <property type="term" value="P:methylation"/>
    <property type="evidence" value="ECO:0007669"/>
    <property type="project" value="UniProtKB-KW"/>
</dbReference>
<dbReference type="Gene3D" id="1.20.930.60">
    <property type="match status" value="1"/>
</dbReference>
<evidence type="ECO:0000256" key="3">
    <source>
        <dbReference type="ARBA" id="ARBA00009519"/>
    </source>
</evidence>
<dbReference type="PANTHER" id="PTHR12260">
    <property type="entry name" value="DAMAGE-CONTROL PHOSPHATASE ARMT1"/>
    <property type="match status" value="1"/>
</dbReference>
<dbReference type="InterPro" id="IPR002791">
    <property type="entry name" value="ARMT1-like_metal-bd"/>
</dbReference>
<comment type="domain">
    <text evidence="13">Subfamily III proteins have a conserved RTxK motif about 40-50 residues from the C-terminus; the threonine may be replaced by serine or cysteine.</text>
</comment>
<dbReference type="InterPro" id="IPR036075">
    <property type="entry name" value="ARMT-1-like_metal-bd_sf"/>
</dbReference>
<comment type="function">
    <text evidence="11 13">Metal-dependent phosphatase that shows phosphatase activity against several substrates, including fructose-1-phosphate and fructose-6-phosphate. Its preference for fructose-1-phosphate, a strong glycating agent that causes DNA damage rather than a canonical yeast metabolite, suggests a damage-control function in hexose phosphate metabolism. Has also been shown to have O-methyltransferase activity that methylates glutamate residues of target proteins to form gamma-glutamyl methyl ester residues. Possibly methylates PCNA, suggesting it is involved in the DNA damage response.</text>
</comment>
<dbReference type="PANTHER" id="PTHR12260:SF6">
    <property type="entry name" value="DAMAGE-CONTROL PHOSPHATASE ARMT1"/>
    <property type="match status" value="1"/>
</dbReference>
<comment type="cofactor">
    <cofactor evidence="13">
        <name>Mn(2+)</name>
        <dbReference type="ChEBI" id="CHEBI:29035"/>
    </cofactor>
    <cofactor evidence="13">
        <name>Ni(2+)</name>
        <dbReference type="ChEBI" id="CHEBI:49786"/>
    </cofactor>
</comment>
<dbReference type="GO" id="GO:0046872">
    <property type="term" value="F:metal ion binding"/>
    <property type="evidence" value="ECO:0007669"/>
    <property type="project" value="UniProtKB-UniRule"/>
</dbReference>
<name>A0A443RD70_9ACAR</name>
<keyword evidence="9 13" id="KW-0378">Hydrolase</keyword>
<keyword evidence="8 13" id="KW-0479">Metal-binding</keyword>
<comment type="similarity">
    <text evidence="3 13">Belongs to the damage-control phosphatase family. Sugar phosphate phosphatase III subfamily.</text>
</comment>
<dbReference type="GO" id="GO:0051998">
    <property type="term" value="F:protein carboxyl O-methyltransferase activity"/>
    <property type="evidence" value="ECO:0007669"/>
    <property type="project" value="UniProtKB-UniRule"/>
</dbReference>
<dbReference type="InterPro" id="IPR039763">
    <property type="entry name" value="ARMT1"/>
</dbReference>
<evidence type="ECO:0000259" key="14">
    <source>
        <dbReference type="Pfam" id="PF01937"/>
    </source>
</evidence>
<dbReference type="GO" id="GO:0006974">
    <property type="term" value="P:DNA damage response"/>
    <property type="evidence" value="ECO:0007669"/>
    <property type="project" value="TreeGrafter"/>
</dbReference>
<reference evidence="16 17" key="1">
    <citation type="journal article" date="2018" name="Gigascience">
        <title>Genomes of trombidid mites reveal novel predicted allergens and laterally-transferred genes associated with secondary metabolism.</title>
        <authorList>
            <person name="Dong X."/>
            <person name="Chaisiri K."/>
            <person name="Xia D."/>
            <person name="Armstrong S.D."/>
            <person name="Fang Y."/>
            <person name="Donnelly M.J."/>
            <person name="Kadowaki T."/>
            <person name="McGarry J.W."/>
            <person name="Darby A.C."/>
            <person name="Makepeace B.L."/>
        </authorList>
    </citation>
    <scope>NUCLEOTIDE SEQUENCE [LARGE SCALE GENOMIC DNA]</scope>
    <source>
        <strain evidence="16">UoL-WK</strain>
    </source>
</reference>
<dbReference type="Proteomes" id="UP000285301">
    <property type="component" value="Unassembled WGS sequence"/>
</dbReference>
<comment type="catalytic activity">
    <reaction evidence="2 13">
        <text>beta-D-fructose 1-phosphate + H2O = D-fructose + phosphate</text>
        <dbReference type="Rhea" id="RHEA:35603"/>
        <dbReference type="ChEBI" id="CHEBI:15377"/>
        <dbReference type="ChEBI" id="CHEBI:37721"/>
        <dbReference type="ChEBI" id="CHEBI:43474"/>
        <dbReference type="ChEBI" id="CHEBI:138881"/>
    </reaction>
</comment>
<evidence type="ECO:0000313" key="15">
    <source>
        <dbReference type="EMBL" id="RWS13060.1"/>
    </source>
</evidence>
<dbReference type="EMBL" id="NCKU01001061">
    <property type="protein sequence ID" value="RWS13214.1"/>
    <property type="molecule type" value="Genomic_DNA"/>
</dbReference>
<feature type="domain" description="Damage-control phosphatase ARMT1-like metal-binding" evidence="14">
    <location>
        <begin position="22"/>
        <end position="414"/>
    </location>
</feature>
<dbReference type="AlphaFoldDB" id="A0A443RD70"/>
<evidence type="ECO:0000256" key="5">
    <source>
        <dbReference type="ARBA" id="ARBA00022603"/>
    </source>
</evidence>
<evidence type="ECO:0000256" key="6">
    <source>
        <dbReference type="ARBA" id="ARBA00022679"/>
    </source>
</evidence>
<evidence type="ECO:0000256" key="12">
    <source>
        <dbReference type="ARBA" id="ARBA00048809"/>
    </source>
</evidence>
<gene>
    <name evidence="15" type="ORF">B4U79_08200</name>
    <name evidence="16" type="ORF">B4U79_11897</name>
</gene>
<dbReference type="SUPFAM" id="SSF111321">
    <property type="entry name" value="AF1104-like"/>
    <property type="match status" value="1"/>
</dbReference>
<keyword evidence="10 13" id="KW-0464">Manganese</keyword>
<accession>A0A443RD70</accession>
<reference evidence="16" key="2">
    <citation type="submission" date="2018-11" db="EMBL/GenBank/DDBJ databases">
        <title>Trombidioid mite genomics.</title>
        <authorList>
            <person name="Dong X."/>
        </authorList>
    </citation>
    <scope>NUCLEOTIDE SEQUENCE</scope>
    <source>
        <strain evidence="16">UoL-WK</strain>
    </source>
</reference>
<dbReference type="Pfam" id="PF01937">
    <property type="entry name" value="ARMT1-like_dom"/>
    <property type="match status" value="1"/>
</dbReference>
<keyword evidence="17" id="KW-1185">Reference proteome</keyword>
<evidence type="ECO:0000256" key="9">
    <source>
        <dbReference type="ARBA" id="ARBA00022801"/>
    </source>
</evidence>
<dbReference type="GO" id="GO:0005634">
    <property type="term" value="C:nucleus"/>
    <property type="evidence" value="ECO:0007669"/>
    <property type="project" value="TreeGrafter"/>
</dbReference>
<keyword evidence="7" id="KW-0949">S-adenosyl-L-methionine</keyword>
<keyword evidence="5 13" id="KW-0489">Methyltransferase</keyword>
<comment type="catalytic activity">
    <reaction evidence="1 13">
        <text>L-glutamyl-[protein] + S-adenosyl-L-methionine = [protein]-L-glutamate 5-O-methyl ester + S-adenosyl-L-homocysteine</text>
        <dbReference type="Rhea" id="RHEA:24452"/>
        <dbReference type="Rhea" id="RHEA-COMP:10208"/>
        <dbReference type="Rhea" id="RHEA-COMP:10311"/>
        <dbReference type="ChEBI" id="CHEBI:29973"/>
        <dbReference type="ChEBI" id="CHEBI:57856"/>
        <dbReference type="ChEBI" id="CHEBI:59789"/>
        <dbReference type="ChEBI" id="CHEBI:82795"/>
    </reaction>
</comment>
<organism evidence="16 17">
    <name type="scientific">Dinothrombium tinctorium</name>
    <dbReference type="NCBI Taxonomy" id="1965070"/>
    <lineage>
        <taxon>Eukaryota</taxon>
        <taxon>Metazoa</taxon>
        <taxon>Ecdysozoa</taxon>
        <taxon>Arthropoda</taxon>
        <taxon>Chelicerata</taxon>
        <taxon>Arachnida</taxon>
        <taxon>Acari</taxon>
        <taxon>Acariformes</taxon>
        <taxon>Trombidiformes</taxon>
        <taxon>Prostigmata</taxon>
        <taxon>Anystina</taxon>
        <taxon>Parasitengona</taxon>
        <taxon>Trombidioidea</taxon>
        <taxon>Trombidiidae</taxon>
        <taxon>Dinothrombium</taxon>
    </lineage>
</organism>
<evidence type="ECO:0000256" key="8">
    <source>
        <dbReference type="ARBA" id="ARBA00022723"/>
    </source>
</evidence>
<dbReference type="FunFam" id="3.40.50.10880:FF:000002">
    <property type="entry name" value="Acidic residue methyltransferase 1"/>
    <property type="match status" value="1"/>
</dbReference>
<proteinExistence type="inferred from homology"/>
<comment type="catalytic activity">
    <reaction evidence="12 13">
        <text>beta-D-fructose 6-phosphate = dihydroxyacetone + D-glyceraldehyde 3-phosphate</text>
        <dbReference type="Rhea" id="RHEA:28002"/>
        <dbReference type="ChEBI" id="CHEBI:16016"/>
        <dbReference type="ChEBI" id="CHEBI:57634"/>
        <dbReference type="ChEBI" id="CHEBI:59776"/>
    </reaction>
</comment>
<sequence length="441" mass="51670">MSTQTPEPYRGNNQQCFAYITIKERLPTILVKAMDCFLRNAPRLFKHNPHLPNEQREAMESDCKAVIAKFSQLRYEMMTDKELKCISGECNDVLLWNRALLELQEKQNNVTWFSSPWLFAECLMYRKISEFFKSSIHFSSFDPFEEQKKEALISSIRTAHLLAEFLCRHKCEAEIDEKQEFLSFLQLSLWGNKCDLSLSSGEQRPQDDNFITDLLKYKSFILCDNSDRLWDFVHSLKSNSKRIIIDIILDNAGFELFTDLCFVEMLYVIDVLNIETSLVRFHVKKIPWFVSDALKKDFYWLLEYIINLTDLETLSKLGSKWKNYLSEGLWVILEEDFWTLPYDYSEMQRIAPKLYSTLQEANLLIFKGDLNYRKLTGDLQWDNFTHLKTALRGFLPSSFCALRTIKADVVVGLSDKLSLNDLPSNWKTSGEYALIQFVECN</sequence>
<dbReference type="Gene3D" id="3.40.50.10880">
    <property type="entry name" value="Uncharacterised protein PF01937, DUF89, domain 3"/>
    <property type="match status" value="1"/>
</dbReference>
<keyword evidence="6 16" id="KW-0808">Transferase</keyword>
<evidence type="ECO:0000313" key="16">
    <source>
        <dbReference type="EMBL" id="RWS13214.1"/>
    </source>
</evidence>
<evidence type="ECO:0000256" key="1">
    <source>
        <dbReference type="ARBA" id="ARBA00000807"/>
    </source>
</evidence>
<dbReference type="GO" id="GO:0016791">
    <property type="term" value="F:phosphatase activity"/>
    <property type="evidence" value="ECO:0007669"/>
    <property type="project" value="TreeGrafter"/>
</dbReference>
<evidence type="ECO:0000256" key="2">
    <source>
        <dbReference type="ARBA" id="ARBA00001326"/>
    </source>
</evidence>